<evidence type="ECO:0000313" key="2">
    <source>
        <dbReference type="EMBL" id="GGM69782.1"/>
    </source>
</evidence>
<proteinExistence type="predicted"/>
<evidence type="ECO:0000256" key="1">
    <source>
        <dbReference type="SAM" id="Phobius"/>
    </source>
</evidence>
<dbReference type="Gene3D" id="2.120.10.30">
    <property type="entry name" value="TolB, C-terminal domain"/>
    <property type="match status" value="2"/>
</dbReference>
<keyword evidence="1" id="KW-1133">Transmembrane helix</keyword>
<reference evidence="2" key="2">
    <citation type="submission" date="2020-09" db="EMBL/GenBank/DDBJ databases">
        <authorList>
            <person name="Sun Q."/>
            <person name="Ohkuma M."/>
        </authorList>
    </citation>
    <scope>NUCLEOTIDE SEQUENCE</scope>
    <source>
        <strain evidence="2">JCM 19831</strain>
    </source>
</reference>
<keyword evidence="3" id="KW-1185">Reference proteome</keyword>
<gene>
    <name evidence="2" type="ORF">GCM10007977_084410</name>
</gene>
<accession>A0A917UA24</accession>
<keyword evidence="1" id="KW-0472">Membrane</keyword>
<protein>
    <recommendedName>
        <fullName evidence="4">WD40 repeat protein</fullName>
    </recommendedName>
</protein>
<dbReference type="SUPFAM" id="SSF82171">
    <property type="entry name" value="DPP6 N-terminal domain-like"/>
    <property type="match status" value="1"/>
</dbReference>
<dbReference type="AlphaFoldDB" id="A0A917UA24"/>
<evidence type="ECO:0008006" key="4">
    <source>
        <dbReference type="Google" id="ProtNLM"/>
    </source>
</evidence>
<evidence type="ECO:0000313" key="3">
    <source>
        <dbReference type="Proteomes" id="UP000642070"/>
    </source>
</evidence>
<dbReference type="InterPro" id="IPR011042">
    <property type="entry name" value="6-blade_b-propeller_TolB-like"/>
</dbReference>
<dbReference type="RefSeq" id="WP_190255685.1">
    <property type="nucleotide sequence ID" value="NZ_BMPI01000059.1"/>
</dbReference>
<name>A0A917UA24_9ACTN</name>
<sequence length="432" mass="44605">MTTDPRLRAAVHELVAAIPVPAVAPPVRPLPSRRSWRPVLAAAAVVVLLLAVGLVRLPAAPSAPAAGPATLPRVFAGHSYLTATVSAAPAGAAIAIYGYGQGDLPFQTPQLIAVGVDGRTYREIDLASKRGRPVDAPLLKSPAAPVLLSPDGSRVAVADARGPVHDVAIVDLTTGRTRSYPVPAGSAMQLLAWSPDSMRLAYAAAPYRADSHGDPRVALAADGELTVLDLATGATSTVAGQRGVLDATFSPDGRTLAVQVGTELRLLTADGGSTVIPLPDGHRLGGPAAWSPDGSRLALFRVAAGSPSWAAGYWSPSGLAVLDLPTGASAPLDTNATTILGWQGADLLASNSDTIVAVPPTGPARVLARLQPGNDHWIDTVQLATARTGDLTVRDTVVDRGPWPWWLRVLTTGLLVLAGGVALMVLRRRRAR</sequence>
<reference evidence="2" key="1">
    <citation type="journal article" date="2014" name="Int. J. Syst. Evol. Microbiol.">
        <title>Complete genome sequence of Corynebacterium casei LMG S-19264T (=DSM 44701T), isolated from a smear-ripened cheese.</title>
        <authorList>
            <consortium name="US DOE Joint Genome Institute (JGI-PGF)"/>
            <person name="Walter F."/>
            <person name="Albersmeier A."/>
            <person name="Kalinowski J."/>
            <person name="Ruckert C."/>
        </authorList>
    </citation>
    <scope>NUCLEOTIDE SEQUENCE</scope>
    <source>
        <strain evidence="2">JCM 19831</strain>
    </source>
</reference>
<feature type="transmembrane region" description="Helical" evidence="1">
    <location>
        <begin position="405"/>
        <end position="426"/>
    </location>
</feature>
<keyword evidence="1" id="KW-0812">Transmembrane</keyword>
<dbReference type="Proteomes" id="UP000642070">
    <property type="component" value="Unassembled WGS sequence"/>
</dbReference>
<organism evidence="2 3">
    <name type="scientific">Dactylosporangium sucinum</name>
    <dbReference type="NCBI Taxonomy" id="1424081"/>
    <lineage>
        <taxon>Bacteria</taxon>
        <taxon>Bacillati</taxon>
        <taxon>Actinomycetota</taxon>
        <taxon>Actinomycetes</taxon>
        <taxon>Micromonosporales</taxon>
        <taxon>Micromonosporaceae</taxon>
        <taxon>Dactylosporangium</taxon>
    </lineage>
</organism>
<comment type="caution">
    <text evidence="2">The sequence shown here is derived from an EMBL/GenBank/DDBJ whole genome shotgun (WGS) entry which is preliminary data.</text>
</comment>
<dbReference type="EMBL" id="BMPI01000059">
    <property type="protein sequence ID" value="GGM69782.1"/>
    <property type="molecule type" value="Genomic_DNA"/>
</dbReference>
<feature type="transmembrane region" description="Helical" evidence="1">
    <location>
        <begin position="39"/>
        <end position="59"/>
    </location>
</feature>